<dbReference type="InterPro" id="IPR016181">
    <property type="entry name" value="Acyl_CoA_acyltransferase"/>
</dbReference>
<dbReference type="CDD" id="cd04301">
    <property type="entry name" value="NAT_SF"/>
    <property type="match status" value="1"/>
</dbReference>
<proteinExistence type="predicted"/>
<dbReference type="OrthoDB" id="9793389at2"/>
<sequence length="95" mass="10771">MKFEKIENGYVKRNEQGEVIAEITFQPTANPAIVIADHTYVSPVLRGQGVAEKLLDHLVSEMAKESKKIKAQCSYVVAKFEKEADKYDWINADKQ</sequence>
<evidence type="ECO:0000313" key="3">
    <source>
        <dbReference type="Proteomes" id="UP000189941"/>
    </source>
</evidence>
<dbReference type="AlphaFoldDB" id="A0A1T4JT66"/>
<dbReference type="SUPFAM" id="SSF55729">
    <property type="entry name" value="Acyl-CoA N-acyltransferases (Nat)"/>
    <property type="match status" value="1"/>
</dbReference>
<dbReference type="Pfam" id="PF14542">
    <property type="entry name" value="Acetyltransf_CG"/>
    <property type="match status" value="1"/>
</dbReference>
<feature type="domain" description="N-acetyltransferase" evidence="1">
    <location>
        <begin position="2"/>
        <end position="91"/>
    </location>
</feature>
<organism evidence="2 3">
    <name type="scientific">Globicatella sulfidifaciens DSM 15739</name>
    <dbReference type="NCBI Taxonomy" id="1121925"/>
    <lineage>
        <taxon>Bacteria</taxon>
        <taxon>Bacillati</taxon>
        <taxon>Bacillota</taxon>
        <taxon>Bacilli</taxon>
        <taxon>Lactobacillales</taxon>
        <taxon>Aerococcaceae</taxon>
        <taxon>Globicatella</taxon>
    </lineage>
</organism>
<evidence type="ECO:0000313" key="2">
    <source>
        <dbReference type="EMBL" id="SJZ33294.1"/>
    </source>
</evidence>
<dbReference type="RefSeq" id="WP_078755225.1">
    <property type="nucleotide sequence ID" value="NZ_FUWO01000002.1"/>
</dbReference>
<evidence type="ECO:0000259" key="1">
    <source>
        <dbReference type="PROSITE" id="PS51729"/>
    </source>
</evidence>
<dbReference type="STRING" id="1121925.SAMN02746011_00375"/>
<accession>A0A1T4JT66</accession>
<dbReference type="Gene3D" id="3.40.630.30">
    <property type="match status" value="1"/>
</dbReference>
<dbReference type="Proteomes" id="UP000189941">
    <property type="component" value="Unassembled WGS sequence"/>
</dbReference>
<protein>
    <recommendedName>
        <fullName evidence="1">N-acetyltransferase domain-containing protein</fullName>
    </recommendedName>
</protein>
<dbReference type="EMBL" id="FUWO01000002">
    <property type="protein sequence ID" value="SJZ33294.1"/>
    <property type="molecule type" value="Genomic_DNA"/>
</dbReference>
<keyword evidence="3" id="KW-1185">Reference proteome</keyword>
<dbReference type="InterPro" id="IPR031165">
    <property type="entry name" value="GNAT_YJDJ"/>
</dbReference>
<gene>
    <name evidence="2" type="ORF">SAMN02746011_00375</name>
</gene>
<name>A0A1T4JT66_9LACT</name>
<reference evidence="3" key="1">
    <citation type="submission" date="2017-02" db="EMBL/GenBank/DDBJ databases">
        <authorList>
            <person name="Varghese N."/>
            <person name="Submissions S."/>
        </authorList>
    </citation>
    <scope>NUCLEOTIDE SEQUENCE [LARGE SCALE GENOMIC DNA]</scope>
    <source>
        <strain evidence="3">DSM 15739</strain>
    </source>
</reference>
<dbReference type="PROSITE" id="PS51729">
    <property type="entry name" value="GNAT_YJDJ"/>
    <property type="match status" value="1"/>
</dbReference>